<keyword evidence="1" id="KW-0732">Signal</keyword>
<dbReference type="InterPro" id="IPR014755">
    <property type="entry name" value="Cu-Rt/internalin_Ig-like"/>
</dbReference>
<dbReference type="Gene3D" id="2.60.40.1220">
    <property type="match status" value="2"/>
</dbReference>
<evidence type="ECO:0000313" key="2">
    <source>
        <dbReference type="EMBL" id="PRR78427.1"/>
    </source>
</evidence>
<keyword evidence="3" id="KW-1185">Reference proteome</keyword>
<evidence type="ECO:0000313" key="3">
    <source>
        <dbReference type="Proteomes" id="UP000239706"/>
    </source>
</evidence>
<dbReference type="OrthoDB" id="1937281at2"/>
<dbReference type="RefSeq" id="WP_106063621.1">
    <property type="nucleotide sequence ID" value="NZ_PVXO01000044.1"/>
</dbReference>
<gene>
    <name evidence="2" type="ORF">CLLI_15110</name>
</gene>
<proteinExistence type="predicted"/>
<comment type="caution">
    <text evidence="2">The sequence shown here is derived from an EMBL/GenBank/DDBJ whole genome shotgun (WGS) entry which is preliminary data.</text>
</comment>
<dbReference type="Proteomes" id="UP000239706">
    <property type="component" value="Unassembled WGS sequence"/>
</dbReference>
<organism evidence="2 3">
    <name type="scientific">Clostridium liquoris</name>
    <dbReference type="NCBI Taxonomy" id="1289519"/>
    <lineage>
        <taxon>Bacteria</taxon>
        <taxon>Bacillati</taxon>
        <taxon>Bacillota</taxon>
        <taxon>Clostridia</taxon>
        <taxon>Eubacteriales</taxon>
        <taxon>Clostridiaceae</taxon>
        <taxon>Clostridium</taxon>
    </lineage>
</organism>
<dbReference type="AlphaFoldDB" id="A0A2T0B3S9"/>
<evidence type="ECO:0008006" key="4">
    <source>
        <dbReference type="Google" id="ProtNLM"/>
    </source>
</evidence>
<protein>
    <recommendedName>
        <fullName evidence="4">SbsA Ig-like domain-containing protein</fullName>
    </recommendedName>
</protein>
<dbReference type="EMBL" id="PVXO01000044">
    <property type="protein sequence ID" value="PRR78427.1"/>
    <property type="molecule type" value="Genomic_DNA"/>
</dbReference>
<evidence type="ECO:0000256" key="1">
    <source>
        <dbReference type="ARBA" id="ARBA00022729"/>
    </source>
</evidence>
<name>A0A2T0B3S9_9CLOT</name>
<accession>A0A2T0B3S9</accession>
<reference evidence="2 3" key="1">
    <citation type="submission" date="2018-03" db="EMBL/GenBank/DDBJ databases">
        <title>Genome sequence of Clostridium liquoris DSM 100320.</title>
        <authorList>
            <person name="Poehlein A."/>
            <person name="Daniel R."/>
        </authorList>
    </citation>
    <scope>NUCLEOTIDE SEQUENCE [LARGE SCALE GENOMIC DNA]</scope>
    <source>
        <strain evidence="2 3">DSM 100320</strain>
    </source>
</reference>
<sequence length="621" mass="64292">MAEGTTAVLSEDKKSVVLTFPASLNKTSFDLNVKNIKTEDKKATVTEFTGVVTVNDTIAPTVAKSEFKTNGDLEITFSEPLKTDVIPVVRIDGKPVTGTVSGSKVVVTVAALTSGGITVNNGQSISVYVANVKDTVGNEAALYNGTVTKVSDTVKPTITSITQVGQNKLKVVFSEALGAAASDLGANDFKFLNGSTVCKSTAADLDTTDTTNKTYIVTFNESEIYGATPVDFQTVTLILDKDDVKDAAGNGIDAYSQAFTFNTDKTAPKFVSSAVASDKETFELTFDEAFQSGTTNVDESKIIVTDANGVRYAVQDATTDVKVGTGNEKVLVVDFIPATADSQIIANGTYTVALQSGAVKDAKNNNNAIATTTLTVGDAVDTEKPVTILDADESTRNKFVVNFGEEVTSSALQLSNYKLDGKALPAGTVIYFNSAAKNSVTIELPNSSQNIGAVGTGTSAILNVANVADKAGNVADAKNFTVSVADNTSATLQNVQVLGNDIILTFNEAIDATTAVAINTPELLADQFEIKVDGQLLNLGKVDTGLATDATSPAASASLVSGNAKQVKISLTPAADGTGTAVGDGVASNWNNAKPVTVKVKAGTLKDANLFPLADGIAVSK</sequence>